<sequence length="345" mass="38556" precursor="true">MKSYWLIALAVLLVGSSVASNDARAQGLSEEQAITAKTGSLDAIADQFKQYPQVQLSHHRFGTTPNGKRHFIGEFGAEYVALVLRELPKHQLIEIRFDLIVIGSWDGSNTTYGPDFWNMGVVGGPQLIHTTFNNCDPIGTHQQSYPDNFPLGPYESRTGSSESFSLGFERSIMGSRLGSTVYPVRVVVPHTSDEFAMYWSGQFSDRNDEAPGENSNNSWAITNLDIRVDNRPTLTEEQLSKLWTQLGSQDPVQGNEALWDLVATGDQATAWIGESLQRANQEPANEKSSRSTKQPTLSSRKLHRTHHLLQVIGTQRARELKWQMDRPGGPYALQPESIENYEMFD</sequence>
<organism evidence="3 4">
    <name type="scientific">Aeoliella mucimassa</name>
    <dbReference type="NCBI Taxonomy" id="2527972"/>
    <lineage>
        <taxon>Bacteria</taxon>
        <taxon>Pseudomonadati</taxon>
        <taxon>Planctomycetota</taxon>
        <taxon>Planctomycetia</taxon>
        <taxon>Pirellulales</taxon>
        <taxon>Lacipirellulaceae</taxon>
        <taxon>Aeoliella</taxon>
    </lineage>
</organism>
<evidence type="ECO:0000313" key="3">
    <source>
        <dbReference type="EMBL" id="QDU57800.1"/>
    </source>
</evidence>
<dbReference type="KEGG" id="amuc:Pan181_40230"/>
<feature type="chain" id="PRO_5022093387" evidence="2">
    <location>
        <begin position="20"/>
        <end position="345"/>
    </location>
</feature>
<evidence type="ECO:0000256" key="1">
    <source>
        <dbReference type="SAM" id="MobiDB-lite"/>
    </source>
</evidence>
<evidence type="ECO:0000313" key="4">
    <source>
        <dbReference type="Proteomes" id="UP000315750"/>
    </source>
</evidence>
<keyword evidence="2" id="KW-0732">Signal</keyword>
<dbReference type="RefSeq" id="WP_145249177.1">
    <property type="nucleotide sequence ID" value="NZ_CP036278.1"/>
</dbReference>
<evidence type="ECO:0000256" key="2">
    <source>
        <dbReference type="SAM" id="SignalP"/>
    </source>
</evidence>
<proteinExistence type="predicted"/>
<dbReference type="AlphaFoldDB" id="A0A518ASV1"/>
<dbReference type="Proteomes" id="UP000315750">
    <property type="component" value="Chromosome"/>
</dbReference>
<dbReference type="EMBL" id="CP036278">
    <property type="protein sequence ID" value="QDU57800.1"/>
    <property type="molecule type" value="Genomic_DNA"/>
</dbReference>
<name>A0A518ASV1_9BACT</name>
<reference evidence="3 4" key="1">
    <citation type="submission" date="2019-02" db="EMBL/GenBank/DDBJ databases">
        <title>Deep-cultivation of Planctomycetes and their phenomic and genomic characterization uncovers novel biology.</title>
        <authorList>
            <person name="Wiegand S."/>
            <person name="Jogler M."/>
            <person name="Boedeker C."/>
            <person name="Pinto D."/>
            <person name="Vollmers J."/>
            <person name="Rivas-Marin E."/>
            <person name="Kohn T."/>
            <person name="Peeters S.H."/>
            <person name="Heuer A."/>
            <person name="Rast P."/>
            <person name="Oberbeckmann S."/>
            <person name="Bunk B."/>
            <person name="Jeske O."/>
            <person name="Meyerdierks A."/>
            <person name="Storesund J.E."/>
            <person name="Kallscheuer N."/>
            <person name="Luecker S."/>
            <person name="Lage O.M."/>
            <person name="Pohl T."/>
            <person name="Merkel B.J."/>
            <person name="Hornburger P."/>
            <person name="Mueller R.-W."/>
            <person name="Bruemmer F."/>
            <person name="Labrenz M."/>
            <person name="Spormann A.M."/>
            <person name="Op den Camp H."/>
            <person name="Overmann J."/>
            <person name="Amann R."/>
            <person name="Jetten M.S.M."/>
            <person name="Mascher T."/>
            <person name="Medema M.H."/>
            <person name="Devos D.P."/>
            <person name="Kaster A.-K."/>
            <person name="Ovreas L."/>
            <person name="Rohde M."/>
            <person name="Galperin M.Y."/>
            <person name="Jogler C."/>
        </authorList>
    </citation>
    <scope>NUCLEOTIDE SEQUENCE [LARGE SCALE GENOMIC DNA]</scope>
    <source>
        <strain evidence="3 4">Pan181</strain>
    </source>
</reference>
<gene>
    <name evidence="3" type="ORF">Pan181_40230</name>
</gene>
<feature type="region of interest" description="Disordered" evidence="1">
    <location>
        <begin position="278"/>
        <end position="304"/>
    </location>
</feature>
<keyword evidence="4" id="KW-1185">Reference proteome</keyword>
<protein>
    <submittedName>
        <fullName evidence="3">Uncharacterized protein</fullName>
    </submittedName>
</protein>
<accession>A0A518ASV1</accession>
<dbReference type="OrthoDB" id="285331at2"/>
<feature type="signal peptide" evidence="2">
    <location>
        <begin position="1"/>
        <end position="19"/>
    </location>
</feature>